<organism evidence="1 2">
    <name type="scientific">Actinomycetospora corticicola</name>
    <dbReference type="NCBI Taxonomy" id="663602"/>
    <lineage>
        <taxon>Bacteria</taxon>
        <taxon>Bacillati</taxon>
        <taxon>Actinomycetota</taxon>
        <taxon>Actinomycetes</taxon>
        <taxon>Pseudonocardiales</taxon>
        <taxon>Pseudonocardiaceae</taxon>
        <taxon>Actinomycetospora</taxon>
    </lineage>
</organism>
<comment type="caution">
    <text evidence="1">The sequence shown here is derived from an EMBL/GenBank/DDBJ whole genome shotgun (WGS) entry which is preliminary data.</text>
</comment>
<reference evidence="1 2" key="1">
    <citation type="submission" date="2020-07" db="EMBL/GenBank/DDBJ databases">
        <title>Sequencing the genomes of 1000 actinobacteria strains.</title>
        <authorList>
            <person name="Klenk H.-P."/>
        </authorList>
    </citation>
    <scope>NUCLEOTIDE SEQUENCE [LARGE SCALE GENOMIC DNA]</scope>
    <source>
        <strain evidence="1 2">DSM 45772</strain>
    </source>
</reference>
<dbReference type="EMBL" id="JACCBN010000001">
    <property type="protein sequence ID" value="NYD36144.1"/>
    <property type="molecule type" value="Genomic_DNA"/>
</dbReference>
<proteinExistence type="predicted"/>
<gene>
    <name evidence="1" type="ORF">BJ983_002246</name>
</gene>
<dbReference type="RefSeq" id="WP_179793873.1">
    <property type="nucleotide sequence ID" value="NZ_BAABHP010000007.1"/>
</dbReference>
<keyword evidence="2" id="KW-1185">Reference proteome</keyword>
<sequence length="238" mass="24951">MATAPTLNWSDRILKAFDTFTATWSTEDIGALGEVPWKAIRDAPDLFALSILDAVTEHLWAEIKGVVSFLASAGDALASTGALVSCTLDYSLTALADYVFEPDGGAPSSLREYCPEVEPLVRTWDSIKEGVSYLANLRADEAFEKIANFLEGLIVAGAELAASPEIKTALLLLAADVTRLGRLVGTVIGFVLWQVLSSVLTAGLGRIKDLGPIGKAVAASGEAVLNLAGPSDGGESLE</sequence>
<name>A0A7Y9J632_9PSEU</name>
<accession>A0A7Y9J632</accession>
<evidence type="ECO:0000313" key="1">
    <source>
        <dbReference type="EMBL" id="NYD36144.1"/>
    </source>
</evidence>
<dbReference type="AlphaFoldDB" id="A0A7Y9J632"/>
<protein>
    <submittedName>
        <fullName evidence="1">Uncharacterized protein</fullName>
    </submittedName>
</protein>
<dbReference type="Proteomes" id="UP000535890">
    <property type="component" value="Unassembled WGS sequence"/>
</dbReference>
<evidence type="ECO:0000313" key="2">
    <source>
        <dbReference type="Proteomes" id="UP000535890"/>
    </source>
</evidence>